<comment type="caution">
    <text evidence="2">The sequence shown here is derived from an EMBL/GenBank/DDBJ whole genome shotgun (WGS) entry which is preliminary data.</text>
</comment>
<feature type="compositionally biased region" description="Low complexity" evidence="1">
    <location>
        <begin position="73"/>
        <end position="83"/>
    </location>
</feature>
<evidence type="ECO:0000313" key="2">
    <source>
        <dbReference type="EMBL" id="CAH2102544.1"/>
    </source>
</evidence>
<sequence>MAEFNVSYRKAITMYVPPQLDAEEAMCLAHQSHSDPRVPTPVPAPNHQLSEKNTAAAPTFAQVASSRARKTDNTNNPEENSNTSDEKKKKKQKKKKQKPEANGEEENRMSTDSEKADNNIITEHITSTTNDSEIVLTLSPLNHNPSDNIKIQEINTICHDSLLDDTHIEPLKHANYLNNETLDMCENLIPIPLTDIAVEQTIGENIVQFEEIIHEGSLQCQRDFLSSCISITNIVCRRVKNLAKPRTPNSLFSFMKNGHTRRIIKTFLLNTLGIAQRTLRTVIEVRSSETGIAPTDLRGRHGNQPKSDPEVLESVHQHINTVPRIESHYLRASREFIVMD</sequence>
<reference evidence="2" key="1">
    <citation type="submission" date="2022-03" db="EMBL/GenBank/DDBJ databases">
        <authorList>
            <person name="Tunstrom K."/>
        </authorList>
    </citation>
    <scope>NUCLEOTIDE SEQUENCE</scope>
</reference>
<proteinExistence type="predicted"/>
<name>A0AAU9USB0_EUPED</name>
<dbReference type="EMBL" id="CAKOGL010000025">
    <property type="protein sequence ID" value="CAH2102544.1"/>
    <property type="molecule type" value="Genomic_DNA"/>
</dbReference>
<dbReference type="Proteomes" id="UP001153954">
    <property type="component" value="Unassembled WGS sequence"/>
</dbReference>
<feature type="region of interest" description="Disordered" evidence="1">
    <location>
        <begin position="29"/>
        <end position="118"/>
    </location>
</feature>
<organism evidence="2 3">
    <name type="scientific">Euphydryas editha</name>
    <name type="common">Edith's checkerspot</name>
    <dbReference type="NCBI Taxonomy" id="104508"/>
    <lineage>
        <taxon>Eukaryota</taxon>
        <taxon>Metazoa</taxon>
        <taxon>Ecdysozoa</taxon>
        <taxon>Arthropoda</taxon>
        <taxon>Hexapoda</taxon>
        <taxon>Insecta</taxon>
        <taxon>Pterygota</taxon>
        <taxon>Neoptera</taxon>
        <taxon>Endopterygota</taxon>
        <taxon>Lepidoptera</taxon>
        <taxon>Glossata</taxon>
        <taxon>Ditrysia</taxon>
        <taxon>Papilionoidea</taxon>
        <taxon>Nymphalidae</taxon>
        <taxon>Nymphalinae</taxon>
        <taxon>Euphydryas</taxon>
    </lineage>
</organism>
<dbReference type="PANTHER" id="PTHR10773:SF19">
    <property type="match status" value="1"/>
</dbReference>
<protein>
    <submittedName>
        <fullName evidence="2">Uncharacterized protein</fullName>
    </submittedName>
</protein>
<dbReference type="PANTHER" id="PTHR10773">
    <property type="entry name" value="DNA-DIRECTED RNA POLYMERASES I, II, AND III SUBUNIT RPABC2"/>
    <property type="match status" value="1"/>
</dbReference>
<feature type="compositionally biased region" description="Basic and acidic residues" evidence="1">
    <location>
        <begin position="98"/>
        <end position="117"/>
    </location>
</feature>
<evidence type="ECO:0000256" key="1">
    <source>
        <dbReference type="SAM" id="MobiDB-lite"/>
    </source>
</evidence>
<keyword evidence="3" id="KW-1185">Reference proteome</keyword>
<dbReference type="AlphaFoldDB" id="A0AAU9USB0"/>
<accession>A0AAU9USB0</accession>
<evidence type="ECO:0000313" key="3">
    <source>
        <dbReference type="Proteomes" id="UP001153954"/>
    </source>
</evidence>
<feature type="compositionally biased region" description="Basic residues" evidence="1">
    <location>
        <begin position="88"/>
        <end position="97"/>
    </location>
</feature>
<gene>
    <name evidence="2" type="ORF">EEDITHA_LOCUS17157</name>
</gene>